<evidence type="ECO:0000259" key="2">
    <source>
        <dbReference type="SMART" id="SM00484"/>
    </source>
</evidence>
<proteinExistence type="predicted"/>
<evidence type="ECO:0000313" key="5">
    <source>
        <dbReference type="Proteomes" id="UP000245207"/>
    </source>
</evidence>
<dbReference type="STRING" id="35608.A0A2U1MGJ7"/>
<dbReference type="PANTHER" id="PTHR11081:SF65">
    <property type="entry name" value="DNA DAMAGE-INDUCIBLE PROTEIN DIN7-RELATED"/>
    <property type="match status" value="1"/>
</dbReference>
<reference evidence="4 5" key="1">
    <citation type="journal article" date="2018" name="Mol. Plant">
        <title>The genome of Artemisia annua provides insight into the evolution of Asteraceae family and artemisinin biosynthesis.</title>
        <authorList>
            <person name="Shen Q."/>
            <person name="Zhang L."/>
            <person name="Liao Z."/>
            <person name="Wang S."/>
            <person name="Yan T."/>
            <person name="Shi P."/>
            <person name="Liu M."/>
            <person name="Fu X."/>
            <person name="Pan Q."/>
            <person name="Wang Y."/>
            <person name="Lv Z."/>
            <person name="Lu X."/>
            <person name="Zhang F."/>
            <person name="Jiang W."/>
            <person name="Ma Y."/>
            <person name="Chen M."/>
            <person name="Hao X."/>
            <person name="Li L."/>
            <person name="Tang Y."/>
            <person name="Lv G."/>
            <person name="Zhou Y."/>
            <person name="Sun X."/>
            <person name="Brodelius P.E."/>
            <person name="Rose J.K.C."/>
            <person name="Tang K."/>
        </authorList>
    </citation>
    <scope>NUCLEOTIDE SEQUENCE [LARGE SCALE GENOMIC DNA]</scope>
    <source>
        <strain evidence="5">cv. Huhao1</strain>
        <tissue evidence="4">Leaf</tissue>
    </source>
</reference>
<dbReference type="AlphaFoldDB" id="A0A2U1MGJ7"/>
<dbReference type="Pfam" id="PF00752">
    <property type="entry name" value="XPG_N"/>
    <property type="match status" value="1"/>
</dbReference>
<dbReference type="SMART" id="SM00485">
    <property type="entry name" value="XPGN"/>
    <property type="match status" value="1"/>
</dbReference>
<dbReference type="PANTHER" id="PTHR11081">
    <property type="entry name" value="FLAP ENDONUCLEASE FAMILY MEMBER"/>
    <property type="match status" value="1"/>
</dbReference>
<dbReference type="InterPro" id="IPR006086">
    <property type="entry name" value="XPG-I_dom"/>
</dbReference>
<dbReference type="Proteomes" id="UP000245207">
    <property type="component" value="Unassembled WGS sequence"/>
</dbReference>
<evidence type="ECO:0000313" key="4">
    <source>
        <dbReference type="EMBL" id="PWA60413.1"/>
    </source>
</evidence>
<dbReference type="EMBL" id="PKPP01005356">
    <property type="protein sequence ID" value="PWA60413.1"/>
    <property type="molecule type" value="Genomic_DNA"/>
</dbReference>
<feature type="domain" description="XPG-I" evidence="2">
    <location>
        <begin position="144"/>
        <end position="230"/>
    </location>
</feature>
<evidence type="ECO:0000256" key="1">
    <source>
        <dbReference type="SAM" id="MobiDB-lite"/>
    </source>
</evidence>
<organism evidence="4 5">
    <name type="scientific">Artemisia annua</name>
    <name type="common">Sweet wormwood</name>
    <dbReference type="NCBI Taxonomy" id="35608"/>
    <lineage>
        <taxon>Eukaryota</taxon>
        <taxon>Viridiplantae</taxon>
        <taxon>Streptophyta</taxon>
        <taxon>Embryophyta</taxon>
        <taxon>Tracheophyta</taxon>
        <taxon>Spermatophyta</taxon>
        <taxon>Magnoliopsida</taxon>
        <taxon>eudicotyledons</taxon>
        <taxon>Gunneridae</taxon>
        <taxon>Pentapetalae</taxon>
        <taxon>asterids</taxon>
        <taxon>campanulids</taxon>
        <taxon>Asterales</taxon>
        <taxon>Asteraceae</taxon>
        <taxon>Asteroideae</taxon>
        <taxon>Anthemideae</taxon>
        <taxon>Artemisiinae</taxon>
        <taxon>Artemisia</taxon>
    </lineage>
</organism>
<comment type="caution">
    <text evidence="4">The sequence shown here is derived from an EMBL/GenBank/DDBJ whole genome shotgun (WGS) entry which is preliminary data.</text>
</comment>
<dbReference type="InterPro" id="IPR006085">
    <property type="entry name" value="XPG_DNA_repair_N"/>
</dbReference>
<dbReference type="InterPro" id="IPR029060">
    <property type="entry name" value="PIN-like_dom_sf"/>
</dbReference>
<feature type="region of interest" description="Disordered" evidence="1">
    <location>
        <begin position="87"/>
        <end position="113"/>
    </location>
</feature>
<dbReference type="PRINTS" id="PR00853">
    <property type="entry name" value="XPGRADSUPER"/>
</dbReference>
<feature type="domain" description="XPG N-terminal" evidence="3">
    <location>
        <begin position="1"/>
        <end position="96"/>
    </location>
</feature>
<dbReference type="SMART" id="SM00484">
    <property type="entry name" value="XPGI"/>
    <property type="match status" value="1"/>
</dbReference>
<evidence type="ECO:0000259" key="3">
    <source>
        <dbReference type="SMART" id="SM00485"/>
    </source>
</evidence>
<dbReference type="OrthoDB" id="26491at2759"/>
<name>A0A2U1MGJ7_ARTAN</name>
<dbReference type="Gene3D" id="3.40.50.1010">
    <property type="entry name" value="5'-nuclease"/>
    <property type="match status" value="1"/>
</dbReference>
<sequence length="758" mass="85267">MGIDNLNKQIQDVLVEITLSDIASAGYRTLAVDGYCWLYQVLLHSEPVAINYVEKFMAKVNELRSVNIEPYIVFDGAKLPTKKVIRHHARPKRTGSTDKANTAKKPADAKKGNNTSVNPFSDFICKLLVNVYLILNAFTLKTLKQENVSYVVAPYEADPQLAYLCLKGKADAILTSDTDLIAYGCKNNYVSFKVNLLLWGTDYLQGKRVGISGAIRAMRDHKGVMREEDDYIKVIKNAGAIDATPENLRKYMDSIKNIMNTFQHQRVYNPDNKTIVHLTNMASEREEDYLYVGSPIAQGFAEETKLSRVWCICGETNAPNILGEASSLDRFEKTESRNVDRAKTRKTSRPGLVRWLLRSRGRIGAAGSLTVGFLRNSNCRLKTPRSRILPEGSCIGITRFKVSRFTSQDYLGNKVLEVVLQGASKVTRFCKKFQLQVFRFLRIQVLVVLGRQVRFSFILGFKKSDYLEYKVYQGDSNMAASGVAAVIEEYAHESLTFGDTVACEVISKWMAVMKEDMDTWFSMGLLSNGFGRSSDDTRLGSGLPRVFWMKQRKIYLVWRSSGLRVVTKGFLDEAKENILGMEIFRTQSGNMLRVPRFRFSNGMSVQILLGGHSTLSLEGSLSGNRDEERRVRGHALITSIKQAHRITGNVENLDEQALEASIIQAHHGNGENVDEAQKKLDELNKRMGKCDWEHYEHPSSRFPDYPKLETFLKDSAKIDAATRGVGLALSAGAMCWRERFQPSTPSSVCVMCTLEPLT</sequence>
<gene>
    <name evidence="4" type="ORF">CTI12_AA381960</name>
</gene>
<dbReference type="SUPFAM" id="SSF88723">
    <property type="entry name" value="PIN domain-like"/>
    <property type="match status" value="1"/>
</dbReference>
<keyword evidence="5" id="KW-1185">Reference proteome</keyword>
<protein>
    <submittedName>
        <fullName evidence="4">Uncharacterized protein</fullName>
    </submittedName>
</protein>
<dbReference type="GO" id="GO:0017108">
    <property type="term" value="F:5'-flap endonuclease activity"/>
    <property type="evidence" value="ECO:0007669"/>
    <property type="project" value="TreeGrafter"/>
</dbReference>
<accession>A0A2U1MGJ7</accession>
<dbReference type="InterPro" id="IPR006084">
    <property type="entry name" value="XPG/Rad2"/>
</dbReference>
<dbReference type="Pfam" id="PF00867">
    <property type="entry name" value="XPG_I"/>
    <property type="match status" value="1"/>
</dbReference>